<proteinExistence type="predicted"/>
<evidence type="ECO:0000313" key="1">
    <source>
        <dbReference type="EMBL" id="CAA2962957.1"/>
    </source>
</evidence>
<name>A0A8S0QCH1_OLEEU</name>
<dbReference type="Gramene" id="OE9A066626T1">
    <property type="protein sequence ID" value="OE9A066626C1"/>
    <property type="gene ID" value="OE9A066626"/>
</dbReference>
<accession>A0A8S0QCH1</accession>
<protein>
    <submittedName>
        <fullName evidence="1">Small subunit processome component 20 homolog</fullName>
    </submittedName>
</protein>
<dbReference type="InterPro" id="IPR052575">
    <property type="entry name" value="SSU_processome_comp_20"/>
</dbReference>
<dbReference type="GO" id="GO:0032040">
    <property type="term" value="C:small-subunit processome"/>
    <property type="evidence" value="ECO:0007669"/>
    <property type="project" value="TreeGrafter"/>
</dbReference>
<keyword evidence="2" id="KW-1185">Reference proteome</keyword>
<dbReference type="Proteomes" id="UP000594638">
    <property type="component" value="Unassembled WGS sequence"/>
</dbReference>
<reference evidence="1 2" key="1">
    <citation type="submission" date="2019-12" db="EMBL/GenBank/DDBJ databases">
        <authorList>
            <person name="Alioto T."/>
            <person name="Alioto T."/>
            <person name="Gomez Garrido J."/>
        </authorList>
    </citation>
    <scope>NUCLEOTIDE SEQUENCE [LARGE SCALE GENOMIC DNA]</scope>
</reference>
<dbReference type="AlphaFoldDB" id="A0A8S0QCH1"/>
<organism evidence="1 2">
    <name type="scientific">Olea europaea subsp. europaea</name>
    <dbReference type="NCBI Taxonomy" id="158383"/>
    <lineage>
        <taxon>Eukaryota</taxon>
        <taxon>Viridiplantae</taxon>
        <taxon>Streptophyta</taxon>
        <taxon>Embryophyta</taxon>
        <taxon>Tracheophyta</taxon>
        <taxon>Spermatophyta</taxon>
        <taxon>Magnoliopsida</taxon>
        <taxon>eudicotyledons</taxon>
        <taxon>Gunneridae</taxon>
        <taxon>Pentapetalae</taxon>
        <taxon>asterids</taxon>
        <taxon>lamiids</taxon>
        <taxon>Lamiales</taxon>
        <taxon>Oleaceae</taxon>
        <taxon>Oleeae</taxon>
        <taxon>Olea</taxon>
    </lineage>
</organism>
<dbReference type="PANTHER" id="PTHR17695">
    <property type="entry name" value="SMALL SUBUNIT PROCESSOME COMPONENT 20 HOMOLOG"/>
    <property type="match status" value="1"/>
</dbReference>
<comment type="caution">
    <text evidence="1">The sequence shown here is derived from an EMBL/GenBank/DDBJ whole genome shotgun (WGS) entry which is preliminary data.</text>
</comment>
<dbReference type="GO" id="GO:0030686">
    <property type="term" value="C:90S preribosome"/>
    <property type="evidence" value="ECO:0007669"/>
    <property type="project" value="TreeGrafter"/>
</dbReference>
<gene>
    <name evidence="1" type="ORF">OLEA9_A066626</name>
</gene>
<sequence length="120" mass="13916">MLNHIAAGIERNPSVNQNELIIFTYDLIEDGINNEYNEYENSYVPKNYMKNLKLNKEEEDLLSILDSFVSLLCKCLSSKYESIASAAIRCLSPLVRLHLHPLNPKETRLRLHCWLLPKVQ</sequence>
<evidence type="ECO:0000313" key="2">
    <source>
        <dbReference type="Proteomes" id="UP000594638"/>
    </source>
</evidence>
<dbReference type="EMBL" id="CACTIH010001806">
    <property type="protein sequence ID" value="CAA2962957.1"/>
    <property type="molecule type" value="Genomic_DNA"/>
</dbReference>
<dbReference type="PANTHER" id="PTHR17695:SF11">
    <property type="entry name" value="SMALL SUBUNIT PROCESSOME COMPONENT 20 HOMOLOG"/>
    <property type="match status" value="1"/>
</dbReference>
<dbReference type="OrthoDB" id="360653at2759"/>